<sequence>MERKMISTGFVEEALDVVRRHGLATEPLLASAGLPPVVTDAVSAERYGALWIAIANALEDEFLGLGRRPLRPGGFTLLCHCVLHATTLEQALRRALRFLSVTLEEPRGLLERVDGMAEIRLMEDGPAHPAFTYRTYWIILHGLACWLVGRRIPVQRIDFRCTAPDREADYRLFFGAPVHFAQPVSRLTFDAAYLTLPLLRTEPMLKRFLRAAPANILVRYRYDHGLTSKVREHLRRTPPAHWPDLAEMARRLRMPAAALRRRLQEETQSFRGIKDEIRRALALDWLMNSGRTVGEISADLGFAEPSAFHRAFRKWTDQSPGAFRVHAAPAPNGETKDRNLDGA</sequence>
<evidence type="ECO:0000313" key="6">
    <source>
        <dbReference type="EMBL" id="MDQ0532948.1"/>
    </source>
</evidence>
<comment type="caution">
    <text evidence="6">The sequence shown here is derived from an EMBL/GenBank/DDBJ whole genome shotgun (WGS) entry which is preliminary data.</text>
</comment>
<dbReference type="Pfam" id="PF12833">
    <property type="entry name" value="HTH_18"/>
    <property type="match status" value="1"/>
</dbReference>
<dbReference type="PANTHER" id="PTHR47894:SF1">
    <property type="entry name" value="HTH-TYPE TRANSCRIPTIONAL REGULATOR VQSM"/>
    <property type="match status" value="1"/>
</dbReference>
<dbReference type="Gene3D" id="1.10.10.60">
    <property type="entry name" value="Homeodomain-like"/>
    <property type="match status" value="1"/>
</dbReference>
<evidence type="ECO:0000256" key="4">
    <source>
        <dbReference type="SAM" id="MobiDB-lite"/>
    </source>
</evidence>
<keyword evidence="7" id="KW-1185">Reference proteome</keyword>
<dbReference type="Proteomes" id="UP001244552">
    <property type="component" value="Unassembled WGS sequence"/>
</dbReference>
<gene>
    <name evidence="6" type="ORF">QO018_001795</name>
</gene>
<evidence type="ECO:0000256" key="2">
    <source>
        <dbReference type="ARBA" id="ARBA00023125"/>
    </source>
</evidence>
<dbReference type="InterPro" id="IPR032687">
    <property type="entry name" value="AraC-type_N"/>
</dbReference>
<dbReference type="Pfam" id="PF12625">
    <property type="entry name" value="Arabinose_bd"/>
    <property type="match status" value="1"/>
</dbReference>
<feature type="domain" description="HTH araC/xylS-type" evidence="5">
    <location>
        <begin position="224"/>
        <end position="326"/>
    </location>
</feature>
<reference evidence="6 7" key="1">
    <citation type="submission" date="2023-07" db="EMBL/GenBank/DDBJ databases">
        <title>Genomic Encyclopedia of Type Strains, Phase IV (KMG-IV): sequencing the most valuable type-strain genomes for metagenomic binning, comparative biology and taxonomic classification.</title>
        <authorList>
            <person name="Goeker M."/>
        </authorList>
    </citation>
    <scope>NUCLEOTIDE SEQUENCE [LARGE SCALE GENOMIC DNA]</scope>
    <source>
        <strain evidence="6 7">DSM 19922</strain>
    </source>
</reference>
<evidence type="ECO:0000313" key="7">
    <source>
        <dbReference type="Proteomes" id="UP001244552"/>
    </source>
</evidence>
<keyword evidence="1" id="KW-0805">Transcription regulation</keyword>
<proteinExistence type="predicted"/>
<evidence type="ECO:0000259" key="5">
    <source>
        <dbReference type="PROSITE" id="PS01124"/>
    </source>
</evidence>
<dbReference type="EMBL" id="JAUSVU010000004">
    <property type="protein sequence ID" value="MDQ0532948.1"/>
    <property type="molecule type" value="Genomic_DNA"/>
</dbReference>
<keyword evidence="3" id="KW-0804">Transcription</keyword>
<feature type="region of interest" description="Disordered" evidence="4">
    <location>
        <begin position="323"/>
        <end position="343"/>
    </location>
</feature>
<dbReference type="PANTHER" id="PTHR47894">
    <property type="entry name" value="HTH-TYPE TRANSCRIPTIONAL REGULATOR GADX"/>
    <property type="match status" value="1"/>
</dbReference>
<dbReference type="InterPro" id="IPR009057">
    <property type="entry name" value="Homeodomain-like_sf"/>
</dbReference>
<protein>
    <submittedName>
        <fullName evidence="6">AraC-like DNA-binding protein</fullName>
    </submittedName>
</protein>
<dbReference type="SMART" id="SM00342">
    <property type="entry name" value="HTH_ARAC"/>
    <property type="match status" value="1"/>
</dbReference>
<dbReference type="RefSeq" id="WP_209980255.1">
    <property type="nucleotide sequence ID" value="NZ_JAGINO010000004.1"/>
</dbReference>
<dbReference type="SUPFAM" id="SSF46689">
    <property type="entry name" value="Homeodomain-like"/>
    <property type="match status" value="1"/>
</dbReference>
<accession>A0ABU0MHP7</accession>
<feature type="compositionally biased region" description="Basic and acidic residues" evidence="4">
    <location>
        <begin position="334"/>
        <end position="343"/>
    </location>
</feature>
<organism evidence="6 7">
    <name type="scientific">Azospirillum picis</name>
    <dbReference type="NCBI Taxonomy" id="488438"/>
    <lineage>
        <taxon>Bacteria</taxon>
        <taxon>Pseudomonadati</taxon>
        <taxon>Pseudomonadota</taxon>
        <taxon>Alphaproteobacteria</taxon>
        <taxon>Rhodospirillales</taxon>
        <taxon>Azospirillaceae</taxon>
        <taxon>Azospirillum</taxon>
    </lineage>
</organism>
<evidence type="ECO:0000256" key="3">
    <source>
        <dbReference type="ARBA" id="ARBA00023163"/>
    </source>
</evidence>
<dbReference type="PROSITE" id="PS01124">
    <property type="entry name" value="HTH_ARAC_FAMILY_2"/>
    <property type="match status" value="1"/>
</dbReference>
<keyword evidence="2" id="KW-0238">DNA-binding</keyword>
<name>A0ABU0MHP7_9PROT</name>
<dbReference type="InterPro" id="IPR018060">
    <property type="entry name" value="HTH_AraC"/>
</dbReference>
<evidence type="ECO:0000256" key="1">
    <source>
        <dbReference type="ARBA" id="ARBA00023015"/>
    </source>
</evidence>